<name>A0A5B7H8M7_PORTR</name>
<dbReference type="Proteomes" id="UP000324222">
    <property type="component" value="Unassembled WGS sequence"/>
</dbReference>
<proteinExistence type="predicted"/>
<evidence type="ECO:0000313" key="1">
    <source>
        <dbReference type="EMBL" id="MPC67442.1"/>
    </source>
</evidence>
<dbReference type="OrthoDB" id="6362006at2759"/>
<dbReference type="AlphaFoldDB" id="A0A5B7H8M7"/>
<gene>
    <name evidence="1" type="ORF">E2C01_061617</name>
</gene>
<organism evidence="1 2">
    <name type="scientific">Portunus trituberculatus</name>
    <name type="common">Swimming crab</name>
    <name type="synonym">Neptunus trituberculatus</name>
    <dbReference type="NCBI Taxonomy" id="210409"/>
    <lineage>
        <taxon>Eukaryota</taxon>
        <taxon>Metazoa</taxon>
        <taxon>Ecdysozoa</taxon>
        <taxon>Arthropoda</taxon>
        <taxon>Crustacea</taxon>
        <taxon>Multicrustacea</taxon>
        <taxon>Malacostraca</taxon>
        <taxon>Eumalacostraca</taxon>
        <taxon>Eucarida</taxon>
        <taxon>Decapoda</taxon>
        <taxon>Pleocyemata</taxon>
        <taxon>Brachyura</taxon>
        <taxon>Eubrachyura</taxon>
        <taxon>Portunoidea</taxon>
        <taxon>Portunidae</taxon>
        <taxon>Portuninae</taxon>
        <taxon>Portunus</taxon>
    </lineage>
</organism>
<keyword evidence="2" id="KW-1185">Reference proteome</keyword>
<evidence type="ECO:0000313" key="2">
    <source>
        <dbReference type="Proteomes" id="UP000324222"/>
    </source>
</evidence>
<reference evidence="1 2" key="1">
    <citation type="submission" date="2019-05" db="EMBL/GenBank/DDBJ databases">
        <title>Another draft genome of Portunus trituberculatus and its Hox gene families provides insights of decapod evolution.</title>
        <authorList>
            <person name="Jeong J.-H."/>
            <person name="Song I."/>
            <person name="Kim S."/>
            <person name="Choi T."/>
            <person name="Kim D."/>
            <person name="Ryu S."/>
            <person name="Kim W."/>
        </authorList>
    </citation>
    <scope>NUCLEOTIDE SEQUENCE [LARGE SCALE GENOMIC DNA]</scope>
    <source>
        <tissue evidence="1">Muscle</tissue>
    </source>
</reference>
<accession>A0A5B7H8M7</accession>
<sequence length="123" mass="13799">MIAQKNSSILPAINARVQAVLESGLYNHWVQQGFANGTACDSAPSTVTVHQSFSLASLWVRSVRGARGRTGVWAPRLPSRDDSLPQRPFLRRLLLQEMLKNDHETKFQMNGYNNVYEPPIYTG</sequence>
<comment type="caution">
    <text evidence="1">The sequence shown here is derived from an EMBL/GenBank/DDBJ whole genome shotgun (WGS) entry which is preliminary data.</text>
</comment>
<dbReference type="EMBL" id="VSRR010026251">
    <property type="protein sequence ID" value="MPC67442.1"/>
    <property type="molecule type" value="Genomic_DNA"/>
</dbReference>
<protein>
    <submittedName>
        <fullName evidence="1">Uncharacterized protein</fullName>
    </submittedName>
</protein>